<gene>
    <name evidence="2" type="ORF">SMD31_19390</name>
</gene>
<reference evidence="2 3" key="1">
    <citation type="journal article" date="2013" name="Antonie Van Leeuwenhoek">
        <title>Dongia rigui sp. nov., isolated from freshwater of a large wetland in Korea.</title>
        <authorList>
            <person name="Baik K.S."/>
            <person name="Hwang Y.M."/>
            <person name="Choi J.S."/>
            <person name="Kwon J."/>
            <person name="Seong C.N."/>
        </authorList>
    </citation>
    <scope>NUCLEOTIDE SEQUENCE [LARGE SCALE GENOMIC DNA]</scope>
    <source>
        <strain evidence="2 3">04SU4-P</strain>
    </source>
</reference>
<dbReference type="Proteomes" id="UP001271769">
    <property type="component" value="Unassembled WGS sequence"/>
</dbReference>
<dbReference type="EMBL" id="JAXCLX010000004">
    <property type="protein sequence ID" value="MDY0874115.1"/>
    <property type="molecule type" value="Genomic_DNA"/>
</dbReference>
<dbReference type="RefSeq" id="WP_320502589.1">
    <property type="nucleotide sequence ID" value="NZ_JAXCLX010000004.1"/>
</dbReference>
<comment type="caution">
    <text evidence="2">The sequence shown here is derived from an EMBL/GenBank/DDBJ whole genome shotgun (WGS) entry which is preliminary data.</text>
</comment>
<proteinExistence type="predicted"/>
<evidence type="ECO:0000313" key="2">
    <source>
        <dbReference type="EMBL" id="MDY0874115.1"/>
    </source>
</evidence>
<dbReference type="InterPro" id="IPR017896">
    <property type="entry name" value="4Fe4S_Fe-S-bd"/>
</dbReference>
<evidence type="ECO:0000313" key="3">
    <source>
        <dbReference type="Proteomes" id="UP001271769"/>
    </source>
</evidence>
<organism evidence="2 3">
    <name type="scientific">Dongia rigui</name>
    <dbReference type="NCBI Taxonomy" id="940149"/>
    <lineage>
        <taxon>Bacteria</taxon>
        <taxon>Pseudomonadati</taxon>
        <taxon>Pseudomonadota</taxon>
        <taxon>Alphaproteobacteria</taxon>
        <taxon>Rhodospirillales</taxon>
        <taxon>Dongiaceae</taxon>
        <taxon>Dongia</taxon>
    </lineage>
</organism>
<name>A0ABU5E4I9_9PROT</name>
<feature type="domain" description="4Fe-4S ferredoxin-type" evidence="1">
    <location>
        <begin position="140"/>
        <end position="172"/>
    </location>
</feature>
<protein>
    <submittedName>
        <fullName evidence="2">Ferredoxin</fullName>
    </submittedName>
</protein>
<evidence type="ECO:0000259" key="1">
    <source>
        <dbReference type="PROSITE" id="PS51379"/>
    </source>
</evidence>
<keyword evidence="3" id="KW-1185">Reference proteome</keyword>
<sequence length="225" mass="24296">MLTALHKALNPLGMALRGGFVAESDGDLPLLRSGEPARSVLLIGNVGGAMWPAFAASGALARFATHPLDRWTREALDPIAALFGATALYPSDGPPYQPFQRWAARAEAVHVSPLRIFIHPTYGLWHAYRAAFLLPTDPGLAPRQDIASPCVTCSARPCLSTCPVAAFTANGFDDRRCAQHVDGPDGQECRDNGCLARRACPVGREYSYPPAQMAFHMEAFLAPRR</sequence>
<accession>A0ABU5E4I9</accession>
<dbReference type="PROSITE" id="PS51379">
    <property type="entry name" value="4FE4S_FER_2"/>
    <property type="match status" value="1"/>
</dbReference>